<sequence length="68" mass="7448">MTDGTDTKTWPELAIGLYDRLTERNAEIAYNFDDFQLGVPSSTSSDAKHAQWKLNGAIRVTTRSGAAS</sequence>
<organism evidence="1 2">
    <name type="scientific">Fuerstiella marisgermanici</name>
    <dbReference type="NCBI Taxonomy" id="1891926"/>
    <lineage>
        <taxon>Bacteria</taxon>
        <taxon>Pseudomonadati</taxon>
        <taxon>Planctomycetota</taxon>
        <taxon>Planctomycetia</taxon>
        <taxon>Planctomycetales</taxon>
        <taxon>Planctomycetaceae</taxon>
        <taxon>Fuerstiella</taxon>
    </lineage>
</organism>
<dbReference type="RefSeq" id="WP_077027090.1">
    <property type="nucleotide sequence ID" value="NZ_CP017641.1"/>
</dbReference>
<dbReference type="EMBL" id="CP017641">
    <property type="protein sequence ID" value="APZ96009.1"/>
    <property type="molecule type" value="Genomic_DNA"/>
</dbReference>
<dbReference type="OrthoDB" id="215174at2"/>
<evidence type="ECO:0000313" key="1">
    <source>
        <dbReference type="EMBL" id="APZ96009.1"/>
    </source>
</evidence>
<proteinExistence type="predicted"/>
<dbReference type="Proteomes" id="UP000187735">
    <property type="component" value="Chromosome"/>
</dbReference>
<evidence type="ECO:0000313" key="2">
    <source>
        <dbReference type="Proteomes" id="UP000187735"/>
    </source>
</evidence>
<gene>
    <name evidence="1" type="ORF">Fuma_05672</name>
</gene>
<dbReference type="KEGG" id="fmr:Fuma_05672"/>
<dbReference type="STRING" id="1891926.Fuma_05672"/>
<dbReference type="AlphaFoldDB" id="A0A1P8WPM5"/>
<protein>
    <submittedName>
        <fullName evidence="1">Uncharacterized protein</fullName>
    </submittedName>
</protein>
<name>A0A1P8WPM5_9PLAN</name>
<keyword evidence="2" id="KW-1185">Reference proteome</keyword>
<accession>A0A1P8WPM5</accession>
<reference evidence="1 2" key="1">
    <citation type="journal article" date="2016" name="Front. Microbiol.">
        <title>Fuerstia marisgermanicae gen. nov., sp. nov., an Unusual Member of the Phylum Planctomycetes from the German Wadden Sea.</title>
        <authorList>
            <person name="Kohn T."/>
            <person name="Heuer A."/>
            <person name="Jogler M."/>
            <person name="Vollmers J."/>
            <person name="Boedeker C."/>
            <person name="Bunk B."/>
            <person name="Rast P."/>
            <person name="Borchert D."/>
            <person name="Glockner I."/>
            <person name="Freese H.M."/>
            <person name="Klenk H.P."/>
            <person name="Overmann J."/>
            <person name="Kaster A.K."/>
            <person name="Rohde M."/>
            <person name="Wiegand S."/>
            <person name="Jogler C."/>
        </authorList>
    </citation>
    <scope>NUCLEOTIDE SEQUENCE [LARGE SCALE GENOMIC DNA]</scope>
    <source>
        <strain evidence="1 2">NH11</strain>
    </source>
</reference>